<dbReference type="GO" id="GO:0006508">
    <property type="term" value="P:proteolysis"/>
    <property type="evidence" value="ECO:0007669"/>
    <property type="project" value="UniProtKB-KW"/>
</dbReference>
<evidence type="ECO:0000256" key="6">
    <source>
        <dbReference type="PIRNR" id="PIRNR001123"/>
    </source>
</evidence>
<protein>
    <submittedName>
        <fullName evidence="9">Aminopeptidase</fullName>
    </submittedName>
</protein>
<dbReference type="PANTHER" id="PTHR32481:SF0">
    <property type="entry name" value="AMINOPEPTIDASE YPDE-RELATED"/>
    <property type="match status" value="1"/>
</dbReference>
<dbReference type="PIRSF" id="PIRSF001123">
    <property type="entry name" value="PepA_GA"/>
    <property type="match status" value="1"/>
</dbReference>
<keyword evidence="5" id="KW-0378">Hydrolase</keyword>
<dbReference type="GO" id="GO:0004177">
    <property type="term" value="F:aminopeptidase activity"/>
    <property type="evidence" value="ECO:0007669"/>
    <property type="project" value="UniProtKB-UniRule"/>
</dbReference>
<evidence type="ECO:0000313" key="9">
    <source>
        <dbReference type="EMBL" id="GCD12333.1"/>
    </source>
</evidence>
<dbReference type="OrthoDB" id="9772053at2"/>
<dbReference type="InterPro" id="IPR051464">
    <property type="entry name" value="Peptidase_M42_aminopept"/>
</dbReference>
<keyword evidence="2 9" id="KW-0031">Aminopeptidase</keyword>
<proteinExistence type="inferred from homology"/>
<evidence type="ECO:0000256" key="5">
    <source>
        <dbReference type="ARBA" id="ARBA00022801"/>
    </source>
</evidence>
<dbReference type="SUPFAM" id="SSF101821">
    <property type="entry name" value="Aminopeptidase/glucanase lid domain"/>
    <property type="match status" value="1"/>
</dbReference>
<comment type="caution">
    <text evidence="9">The sequence shown here is derived from an EMBL/GenBank/DDBJ whole genome shotgun (WGS) entry which is preliminary data.</text>
</comment>
<feature type="binding site" evidence="8">
    <location>
        <position position="295"/>
    </location>
    <ligand>
        <name>Zn(2+)</name>
        <dbReference type="ChEBI" id="CHEBI:29105"/>
        <label>2</label>
    </ligand>
</feature>
<feature type="binding site" evidence="8">
    <location>
        <position position="60"/>
    </location>
    <ligand>
        <name>Zn(2+)</name>
        <dbReference type="ChEBI" id="CHEBI:29105"/>
        <label>1</label>
    </ligand>
</feature>
<comment type="similarity">
    <text evidence="1 6">Belongs to the peptidase M42 family.</text>
</comment>
<dbReference type="RefSeq" id="WP_125004947.1">
    <property type="nucleotide sequence ID" value="NZ_BHYK01000031.1"/>
</dbReference>
<dbReference type="Pfam" id="PF05343">
    <property type="entry name" value="Peptidase_M42"/>
    <property type="match status" value="1"/>
</dbReference>
<keyword evidence="3" id="KW-0645">Protease</keyword>
<sequence>MDIMLQKLVKAFGVSGHEDEVREVIREELKDINCDIKEDKMGNLIVKLGSGAQKIMFCAHMDEIGLIATYIEDKGFVRVSNIGGIRASEIVHNLVVFQNGIMGKVSATKSEPKIEDLFIDLGVSSREEALKKIKEGDTACLLSDFMEVEDKIISPCLDDRIGCYILLRMIKEIKQTKNELYFVFSSQEELGGRGARAAAYTVNPDYCIVLDTQEAGDYIGAEGKLELGKGPIIKIKDRTLIMHHEIKEMLENAAQRSVVKVQYGVSNGSTDGGNIHKENGGIRTGVISIPCRYTHSISEMVSMEDVEDTIKLLKGFSS</sequence>
<dbReference type="Gene3D" id="3.40.630.10">
    <property type="entry name" value="Zn peptidases"/>
    <property type="match status" value="1"/>
</dbReference>
<accession>A0A401US10</accession>
<reference evidence="9 10" key="1">
    <citation type="submission" date="2018-11" db="EMBL/GenBank/DDBJ databases">
        <title>Genome sequencing and assembly of Clostridium tagluense strain A121.</title>
        <authorList>
            <person name="Murakami T."/>
            <person name="Segawa T."/>
            <person name="Shcherbakova V.A."/>
            <person name="Mori H."/>
            <person name="Yoshimura Y."/>
        </authorList>
    </citation>
    <scope>NUCLEOTIDE SEQUENCE [LARGE SCALE GENOMIC DNA]</scope>
    <source>
        <strain evidence="9 10">A121</strain>
    </source>
</reference>
<evidence type="ECO:0000256" key="7">
    <source>
        <dbReference type="PIRSR" id="PIRSR001123-1"/>
    </source>
</evidence>
<evidence type="ECO:0000256" key="1">
    <source>
        <dbReference type="ARBA" id="ARBA00006272"/>
    </source>
</evidence>
<keyword evidence="10" id="KW-1185">Reference proteome</keyword>
<dbReference type="EMBL" id="BHYK01000031">
    <property type="protein sequence ID" value="GCD12333.1"/>
    <property type="molecule type" value="Genomic_DNA"/>
</dbReference>
<comment type="cofactor">
    <cofactor evidence="8">
        <name>a divalent metal cation</name>
        <dbReference type="ChEBI" id="CHEBI:60240"/>
    </cofactor>
    <text evidence="8">Binds 2 divalent metal cations per subunit.</text>
</comment>
<evidence type="ECO:0000256" key="2">
    <source>
        <dbReference type="ARBA" id="ARBA00022438"/>
    </source>
</evidence>
<feature type="binding site" evidence="8">
    <location>
        <position position="158"/>
    </location>
    <ligand>
        <name>Zn(2+)</name>
        <dbReference type="ChEBI" id="CHEBI:29105"/>
        <label>2</label>
    </ligand>
</feature>
<evidence type="ECO:0000313" key="10">
    <source>
        <dbReference type="Proteomes" id="UP000287872"/>
    </source>
</evidence>
<feature type="active site" description="Proton acceptor" evidence="7">
    <location>
        <position position="188"/>
    </location>
</feature>
<dbReference type="AlphaFoldDB" id="A0A401US10"/>
<evidence type="ECO:0000256" key="4">
    <source>
        <dbReference type="ARBA" id="ARBA00022723"/>
    </source>
</evidence>
<name>A0A401US10_9CLOT</name>
<organism evidence="9 10">
    <name type="scientific">Clostridium tagluense</name>
    <dbReference type="NCBI Taxonomy" id="360422"/>
    <lineage>
        <taxon>Bacteria</taxon>
        <taxon>Bacillati</taxon>
        <taxon>Bacillota</taxon>
        <taxon>Clostridia</taxon>
        <taxon>Eubacteriales</taxon>
        <taxon>Clostridiaceae</taxon>
        <taxon>Clostridium</taxon>
    </lineage>
</organism>
<dbReference type="Gene3D" id="2.40.30.40">
    <property type="entry name" value="Peptidase M42, domain 2"/>
    <property type="match status" value="1"/>
</dbReference>
<dbReference type="PANTHER" id="PTHR32481">
    <property type="entry name" value="AMINOPEPTIDASE"/>
    <property type="match status" value="1"/>
</dbReference>
<dbReference type="SUPFAM" id="SSF53187">
    <property type="entry name" value="Zn-dependent exopeptidases"/>
    <property type="match status" value="1"/>
</dbReference>
<feature type="binding site" evidence="8">
    <location>
        <position position="158"/>
    </location>
    <ligand>
        <name>Zn(2+)</name>
        <dbReference type="ChEBI" id="CHEBI:29105"/>
        <label>1</label>
    </ligand>
</feature>
<dbReference type="InterPro" id="IPR023367">
    <property type="entry name" value="Peptidase_M42_dom2"/>
</dbReference>
<evidence type="ECO:0000256" key="3">
    <source>
        <dbReference type="ARBA" id="ARBA00022670"/>
    </source>
</evidence>
<dbReference type="GO" id="GO:0046872">
    <property type="term" value="F:metal ion binding"/>
    <property type="evidence" value="ECO:0007669"/>
    <property type="project" value="UniProtKB-UniRule"/>
</dbReference>
<keyword evidence="4 8" id="KW-0479">Metal-binding</keyword>
<evidence type="ECO:0000256" key="8">
    <source>
        <dbReference type="PIRSR" id="PIRSR001123-2"/>
    </source>
</evidence>
<feature type="binding site" evidence="8">
    <location>
        <position position="189"/>
    </location>
    <ligand>
        <name>Zn(2+)</name>
        <dbReference type="ChEBI" id="CHEBI:29105"/>
        <label>2</label>
    </ligand>
</feature>
<dbReference type="Proteomes" id="UP000287872">
    <property type="component" value="Unassembled WGS sequence"/>
</dbReference>
<gene>
    <name evidence="9" type="ORF">Ctaglu_39560</name>
</gene>
<dbReference type="InterPro" id="IPR008007">
    <property type="entry name" value="Peptidase_M42"/>
</dbReference>
<feature type="binding site" evidence="8">
    <location>
        <position position="211"/>
    </location>
    <ligand>
        <name>Zn(2+)</name>
        <dbReference type="ChEBI" id="CHEBI:29105"/>
        <label>1</label>
    </ligand>
</feature>